<protein>
    <submittedName>
        <fullName evidence="2">Uncharacterized protein</fullName>
    </submittedName>
</protein>
<sequence>MERTGIDCRTSFPYVSSTPSPPPSAGSWKCSLASRRKSVVVNCAVRLATIVAQTPTLCPSHQRELSCGNKLHTTRRCPFCAGWEPCLAPRMASAAALLLRWPLTLRVEGLGERHRACGGTASPHLLGSRSAHRCFDHWNPLPIRVCVMAVPLAATTYAGNGWHTWARRCLRLLMSKPSCETGSHSQQRHDRNPDPGPPSTVPLHPPLVAIDSQFQVRSGGSVENQGEH</sequence>
<evidence type="ECO:0000256" key="1">
    <source>
        <dbReference type="SAM" id="MobiDB-lite"/>
    </source>
</evidence>
<reference evidence="2" key="1">
    <citation type="journal article" date="2020" name="Stud. Mycol.">
        <title>101 Dothideomycetes genomes: a test case for predicting lifestyles and emergence of pathogens.</title>
        <authorList>
            <person name="Haridas S."/>
            <person name="Albert R."/>
            <person name="Binder M."/>
            <person name="Bloem J."/>
            <person name="Labutti K."/>
            <person name="Salamov A."/>
            <person name="Andreopoulos B."/>
            <person name="Baker S."/>
            <person name="Barry K."/>
            <person name="Bills G."/>
            <person name="Bluhm B."/>
            <person name="Cannon C."/>
            <person name="Castanera R."/>
            <person name="Culley D."/>
            <person name="Daum C."/>
            <person name="Ezra D."/>
            <person name="Gonzalez J."/>
            <person name="Henrissat B."/>
            <person name="Kuo A."/>
            <person name="Liang C."/>
            <person name="Lipzen A."/>
            <person name="Lutzoni F."/>
            <person name="Magnuson J."/>
            <person name="Mondo S."/>
            <person name="Nolan M."/>
            <person name="Ohm R."/>
            <person name="Pangilinan J."/>
            <person name="Park H.-J."/>
            <person name="Ramirez L."/>
            <person name="Alfaro M."/>
            <person name="Sun H."/>
            <person name="Tritt A."/>
            <person name="Yoshinaga Y."/>
            <person name="Zwiers L.-H."/>
            <person name="Turgeon B."/>
            <person name="Goodwin S."/>
            <person name="Spatafora J."/>
            <person name="Crous P."/>
            <person name="Grigoriev I."/>
        </authorList>
    </citation>
    <scope>NUCLEOTIDE SEQUENCE</scope>
    <source>
        <strain evidence="2">CBS 675.92</strain>
    </source>
</reference>
<keyword evidence="3" id="KW-1185">Reference proteome</keyword>
<feature type="region of interest" description="Disordered" evidence="1">
    <location>
        <begin position="180"/>
        <end position="206"/>
    </location>
</feature>
<accession>A0A6A5TCK5</accession>
<dbReference type="EMBL" id="ML977029">
    <property type="protein sequence ID" value="KAF1950018.1"/>
    <property type="molecule type" value="Genomic_DNA"/>
</dbReference>
<feature type="compositionally biased region" description="Pro residues" evidence="1">
    <location>
        <begin position="194"/>
        <end position="205"/>
    </location>
</feature>
<proteinExistence type="predicted"/>
<gene>
    <name evidence="2" type="ORF">CC80DRAFT_247406</name>
</gene>
<organism evidence="2 3">
    <name type="scientific">Byssothecium circinans</name>
    <dbReference type="NCBI Taxonomy" id="147558"/>
    <lineage>
        <taxon>Eukaryota</taxon>
        <taxon>Fungi</taxon>
        <taxon>Dikarya</taxon>
        <taxon>Ascomycota</taxon>
        <taxon>Pezizomycotina</taxon>
        <taxon>Dothideomycetes</taxon>
        <taxon>Pleosporomycetidae</taxon>
        <taxon>Pleosporales</taxon>
        <taxon>Massarineae</taxon>
        <taxon>Massarinaceae</taxon>
        <taxon>Byssothecium</taxon>
    </lineage>
</organism>
<dbReference type="AlphaFoldDB" id="A0A6A5TCK5"/>
<dbReference type="Proteomes" id="UP000800035">
    <property type="component" value="Unassembled WGS sequence"/>
</dbReference>
<name>A0A6A5TCK5_9PLEO</name>
<evidence type="ECO:0000313" key="3">
    <source>
        <dbReference type="Proteomes" id="UP000800035"/>
    </source>
</evidence>
<evidence type="ECO:0000313" key="2">
    <source>
        <dbReference type="EMBL" id="KAF1950018.1"/>
    </source>
</evidence>